<dbReference type="InterPro" id="IPR052523">
    <property type="entry name" value="Trichothecene_AcTrans"/>
</dbReference>
<dbReference type="PANTHER" id="PTHR42791:SF4">
    <property type="entry name" value="ACETYLTRANSFERASE, GNAT FAMILY FAMILY (AFU_ORTHOLOGUE AFUA_4G09540)-RELATED"/>
    <property type="match status" value="1"/>
</dbReference>
<keyword evidence="3" id="KW-1185">Reference proteome</keyword>
<sequence>MPIEITPIQPLDIASAVDCIQKAFEDDPYANWAFDKRPGKFNKDRNFHSLKAKCEWGMKHALFFVAKDTSSSKPDEVIGVSMWMKPRKTSEPVTWEEWFDDYVLWFKQGLNLIWYQGRGGLRTDRYHVWKREQAKAQAELWTDPEGYYFCNIVVVRPGIQGKGIGKMLFKVVSDQADKDGRKCYLESSRDTPNIAIYQKLGFDLRKKMVCVSEEGDEARCDLFCMVREPQKPVST</sequence>
<dbReference type="AlphaFoldDB" id="A0A0N0NL07"/>
<dbReference type="Proteomes" id="UP000038010">
    <property type="component" value="Unassembled WGS sequence"/>
</dbReference>
<name>A0A0N0NL07_9EURO</name>
<dbReference type="InterPro" id="IPR000182">
    <property type="entry name" value="GNAT_dom"/>
</dbReference>
<evidence type="ECO:0000313" key="3">
    <source>
        <dbReference type="Proteomes" id="UP000038010"/>
    </source>
</evidence>
<dbReference type="RefSeq" id="XP_017998442.1">
    <property type="nucleotide sequence ID" value="XM_018144397.1"/>
</dbReference>
<feature type="domain" description="N-acetyltransferase" evidence="1">
    <location>
        <begin position="82"/>
        <end position="227"/>
    </location>
</feature>
<evidence type="ECO:0000313" key="2">
    <source>
        <dbReference type="EMBL" id="KPI38479.1"/>
    </source>
</evidence>
<reference evidence="2 3" key="1">
    <citation type="submission" date="2015-06" db="EMBL/GenBank/DDBJ databases">
        <title>Draft genome of the ant-associated black yeast Phialophora attae CBS 131958.</title>
        <authorList>
            <person name="Moreno L.F."/>
            <person name="Stielow B.J."/>
            <person name="de Hoog S."/>
            <person name="Vicente V.A."/>
            <person name="Weiss V.A."/>
            <person name="de Vries M."/>
            <person name="Cruz L.M."/>
            <person name="Souza E.M."/>
        </authorList>
    </citation>
    <scope>NUCLEOTIDE SEQUENCE [LARGE SCALE GENOMIC DNA]</scope>
    <source>
        <strain evidence="2 3">CBS 131958</strain>
    </source>
</reference>
<dbReference type="CDD" id="cd04301">
    <property type="entry name" value="NAT_SF"/>
    <property type="match status" value="1"/>
</dbReference>
<proteinExistence type="predicted"/>
<dbReference type="PANTHER" id="PTHR42791">
    <property type="entry name" value="GNAT FAMILY ACETYLTRANSFERASE"/>
    <property type="match status" value="1"/>
</dbReference>
<dbReference type="GO" id="GO:0016747">
    <property type="term" value="F:acyltransferase activity, transferring groups other than amino-acyl groups"/>
    <property type="evidence" value="ECO:0007669"/>
    <property type="project" value="InterPro"/>
</dbReference>
<dbReference type="SUPFAM" id="SSF55729">
    <property type="entry name" value="Acyl-CoA N-acyltransferases (Nat)"/>
    <property type="match status" value="1"/>
</dbReference>
<dbReference type="OrthoDB" id="512662at2759"/>
<dbReference type="VEuPathDB" id="FungiDB:AB675_4269"/>
<dbReference type="STRING" id="1664694.A0A0N0NL07"/>
<dbReference type="Pfam" id="PF13508">
    <property type="entry name" value="Acetyltransf_7"/>
    <property type="match status" value="1"/>
</dbReference>
<dbReference type="InterPro" id="IPR016181">
    <property type="entry name" value="Acyl_CoA_acyltransferase"/>
</dbReference>
<dbReference type="EMBL" id="LFJN01000018">
    <property type="protein sequence ID" value="KPI38479.1"/>
    <property type="molecule type" value="Genomic_DNA"/>
</dbReference>
<organism evidence="2 3">
    <name type="scientific">Cyphellophora attinorum</name>
    <dbReference type="NCBI Taxonomy" id="1664694"/>
    <lineage>
        <taxon>Eukaryota</taxon>
        <taxon>Fungi</taxon>
        <taxon>Dikarya</taxon>
        <taxon>Ascomycota</taxon>
        <taxon>Pezizomycotina</taxon>
        <taxon>Eurotiomycetes</taxon>
        <taxon>Chaetothyriomycetidae</taxon>
        <taxon>Chaetothyriales</taxon>
        <taxon>Cyphellophoraceae</taxon>
        <taxon>Cyphellophora</taxon>
    </lineage>
</organism>
<protein>
    <recommendedName>
        <fullName evidence="1">N-acetyltransferase domain-containing protein</fullName>
    </recommendedName>
</protein>
<evidence type="ECO:0000259" key="1">
    <source>
        <dbReference type="PROSITE" id="PS51186"/>
    </source>
</evidence>
<gene>
    <name evidence="2" type="ORF">AB675_4269</name>
</gene>
<comment type="caution">
    <text evidence="2">The sequence shown here is derived from an EMBL/GenBank/DDBJ whole genome shotgun (WGS) entry which is preliminary data.</text>
</comment>
<dbReference type="GeneID" id="28736277"/>
<dbReference type="PROSITE" id="PS51186">
    <property type="entry name" value="GNAT"/>
    <property type="match status" value="1"/>
</dbReference>
<accession>A0A0N0NL07</accession>
<dbReference type="Gene3D" id="3.40.630.30">
    <property type="match status" value="1"/>
</dbReference>